<proteinExistence type="predicted"/>
<protein>
    <submittedName>
        <fullName evidence="1">Mitochondrial enolase superfamily member 1</fullName>
    </submittedName>
</protein>
<comment type="caution">
    <text evidence="1">The sequence shown here is derived from an EMBL/GenBank/DDBJ whole genome shotgun (WGS) entry which is preliminary data.</text>
</comment>
<name>A0ABC9Y8R9_GRUJA</name>
<dbReference type="Proteomes" id="UP001623348">
    <property type="component" value="Unassembled WGS sequence"/>
</dbReference>
<evidence type="ECO:0000313" key="1">
    <source>
        <dbReference type="EMBL" id="GAB0206459.1"/>
    </source>
</evidence>
<sequence>MLTAKGGSEITLVCCYDEVSHITNRDVGKAEMFNAFFASVFNTSDGPWDPWSPVLEDCDWGDDKLLANSEVVRDLLLHLDVHKSMGSDGIYPRIPKELADIIMGPLSIIFQQSWESGEVPVDWKPANAVPIFKKGIECMLSKFADDIKLGGAVDSLKGREALQRDLDRLESWAITNRMKFNKSTCWILHLGRAKRANRVLGCIKHSIANQSREVIVPLYAALVRPHLKYCVQFWAPQYKKDIKLLERVQRRVTKMVKGLEGKTYEEPWLRSLGLFILEKRRLRGDLIAAYNFLKRGNGGEVLISSLW</sequence>
<evidence type="ECO:0000313" key="2">
    <source>
        <dbReference type="Proteomes" id="UP001623348"/>
    </source>
</evidence>
<gene>
    <name evidence="1" type="ORF">GRJ2_003111500</name>
</gene>
<organism evidence="1 2">
    <name type="scientific">Grus japonensis</name>
    <name type="common">Japanese crane</name>
    <name type="synonym">Red-crowned crane</name>
    <dbReference type="NCBI Taxonomy" id="30415"/>
    <lineage>
        <taxon>Eukaryota</taxon>
        <taxon>Metazoa</taxon>
        <taxon>Chordata</taxon>
        <taxon>Craniata</taxon>
        <taxon>Vertebrata</taxon>
        <taxon>Euteleostomi</taxon>
        <taxon>Archelosauria</taxon>
        <taxon>Archosauria</taxon>
        <taxon>Dinosauria</taxon>
        <taxon>Saurischia</taxon>
        <taxon>Theropoda</taxon>
        <taxon>Coelurosauria</taxon>
        <taxon>Aves</taxon>
        <taxon>Neognathae</taxon>
        <taxon>Neoaves</taxon>
        <taxon>Gruiformes</taxon>
        <taxon>Gruidae</taxon>
        <taxon>Grus</taxon>
    </lineage>
</organism>
<reference evidence="1 2" key="1">
    <citation type="submission" date="2024-06" db="EMBL/GenBank/DDBJ databases">
        <title>The draft genome of Grus japonensis, version 3.</title>
        <authorList>
            <person name="Nabeshima K."/>
            <person name="Suzuki S."/>
            <person name="Onuma M."/>
        </authorList>
    </citation>
    <scope>NUCLEOTIDE SEQUENCE [LARGE SCALE GENOMIC DNA]</scope>
    <source>
        <strain evidence="1 2">451A</strain>
    </source>
</reference>
<keyword evidence="2" id="KW-1185">Reference proteome</keyword>
<dbReference type="PANTHER" id="PTHR33332">
    <property type="entry name" value="REVERSE TRANSCRIPTASE DOMAIN-CONTAINING PROTEIN"/>
    <property type="match status" value="1"/>
</dbReference>
<dbReference type="EMBL" id="BAAFJT010000089">
    <property type="protein sequence ID" value="GAB0206459.1"/>
    <property type="molecule type" value="Genomic_DNA"/>
</dbReference>
<dbReference type="AlphaFoldDB" id="A0ABC9Y8R9"/>
<accession>A0ABC9Y8R9</accession>